<dbReference type="GeneID" id="4846782"/>
<sequence length="93" mass="11125">MFTVLIERKARELLKRLPPKTRRIVVEKIQELADDPFPGGNKEKLEYPHPPAVYRLHISRSFTVFYIIEHQESIVKIEKIVTNERAHKEYSRR</sequence>
<dbReference type="InterPro" id="IPR052747">
    <property type="entry name" value="TA_system_RelE_toxin"/>
</dbReference>
<evidence type="ECO:0000313" key="1">
    <source>
        <dbReference type="EMBL" id="UYU17586.1"/>
    </source>
</evidence>
<dbReference type="GeneID" id="76730758"/>
<protein>
    <recommendedName>
        <fullName evidence="3">mRNA-degrading endonuclease RelE, toxin component of the RelBE toxin-antitoxin system</fullName>
    </recommendedName>
</protein>
<dbReference type="SUPFAM" id="SSF143011">
    <property type="entry name" value="RelE-like"/>
    <property type="match status" value="1"/>
</dbReference>
<name>A0AAX3E8K7_9EURY</name>
<dbReference type="AlphaFoldDB" id="A0AAX3E8K7"/>
<proteinExistence type="predicted"/>
<dbReference type="PANTHER" id="PTHR38813:SF1">
    <property type="entry name" value="TOXIN RELE1-RELATED"/>
    <property type="match status" value="1"/>
</dbReference>
<dbReference type="RefSeq" id="WP_011843031.1">
    <property type="nucleotide sequence ID" value="NZ_CP109831.1"/>
</dbReference>
<dbReference type="PANTHER" id="PTHR38813">
    <property type="match status" value="1"/>
</dbReference>
<accession>A0AAX3E8K7</accession>
<gene>
    <name evidence="1" type="ORF">OH143_07660</name>
</gene>
<dbReference type="EMBL" id="CP109831">
    <property type="protein sequence ID" value="UYU17586.1"/>
    <property type="molecule type" value="Genomic_DNA"/>
</dbReference>
<dbReference type="Gene3D" id="3.30.2310.20">
    <property type="entry name" value="RelE-like"/>
    <property type="match status" value="1"/>
</dbReference>
<dbReference type="InterPro" id="IPR035093">
    <property type="entry name" value="RelE/ParE_toxin_dom_sf"/>
</dbReference>
<evidence type="ECO:0000313" key="2">
    <source>
        <dbReference type="Proteomes" id="UP001156196"/>
    </source>
</evidence>
<organism evidence="1 2">
    <name type="scientific">Methanoculleus submarinus</name>
    <dbReference type="NCBI Taxonomy" id="204050"/>
    <lineage>
        <taxon>Archaea</taxon>
        <taxon>Methanobacteriati</taxon>
        <taxon>Methanobacteriota</taxon>
        <taxon>Stenosarchaea group</taxon>
        <taxon>Methanomicrobia</taxon>
        <taxon>Methanomicrobiales</taxon>
        <taxon>Methanomicrobiaceae</taxon>
        <taxon>Methanoculleus</taxon>
    </lineage>
</organism>
<dbReference type="Proteomes" id="UP001156196">
    <property type="component" value="Chromosome"/>
</dbReference>
<dbReference type="KEGG" id="msum:OH143_07660"/>
<evidence type="ECO:0008006" key="3">
    <source>
        <dbReference type="Google" id="ProtNLM"/>
    </source>
</evidence>
<keyword evidence="2" id="KW-1185">Reference proteome</keyword>
<reference evidence="1" key="1">
    <citation type="submission" date="2022-10" db="EMBL/GenBank/DDBJ databases">
        <title>Complete genome of Methanoculleus submarinus DSM 15122.</title>
        <authorList>
            <person name="Chen S.-C."/>
            <person name="Lai S.-J."/>
            <person name="You Y.-T."/>
        </authorList>
    </citation>
    <scope>NUCLEOTIDE SEQUENCE</scope>
    <source>
        <strain evidence="1">DSM 15122</strain>
    </source>
</reference>